<dbReference type="Pfam" id="PF04307">
    <property type="entry name" value="YdjM"/>
    <property type="match status" value="1"/>
</dbReference>
<proteinExistence type="predicted"/>
<keyword evidence="1" id="KW-1133">Transmembrane helix</keyword>
<feature type="transmembrane region" description="Helical" evidence="1">
    <location>
        <begin position="159"/>
        <end position="179"/>
    </location>
</feature>
<reference evidence="3" key="1">
    <citation type="submission" date="2016-10" db="EMBL/GenBank/DDBJ databases">
        <authorList>
            <person name="Varghese N."/>
            <person name="Submissions S."/>
        </authorList>
    </citation>
    <scope>NUCLEOTIDE SEQUENCE [LARGE SCALE GENOMIC DNA]</scope>
    <source>
        <strain evidence="3">IBRC-M 10043</strain>
    </source>
</reference>
<feature type="transmembrane region" description="Helical" evidence="1">
    <location>
        <begin position="58"/>
        <end position="77"/>
    </location>
</feature>
<dbReference type="Proteomes" id="UP000198775">
    <property type="component" value="Unassembled WGS sequence"/>
</dbReference>
<evidence type="ECO:0000313" key="2">
    <source>
        <dbReference type="EMBL" id="SEP25897.1"/>
    </source>
</evidence>
<keyword evidence="1" id="KW-0472">Membrane</keyword>
<feature type="transmembrane region" description="Helical" evidence="1">
    <location>
        <begin position="27"/>
        <end position="46"/>
    </location>
</feature>
<feature type="transmembrane region" description="Helical" evidence="1">
    <location>
        <begin position="132"/>
        <end position="153"/>
    </location>
</feature>
<dbReference type="AlphaFoldDB" id="A0A1H8WEN3"/>
<feature type="transmembrane region" description="Helical" evidence="1">
    <location>
        <begin position="97"/>
        <end position="120"/>
    </location>
</feature>
<dbReference type="GO" id="GO:0016787">
    <property type="term" value="F:hydrolase activity"/>
    <property type="evidence" value="ECO:0007669"/>
    <property type="project" value="UniProtKB-KW"/>
</dbReference>
<keyword evidence="3" id="KW-1185">Reference proteome</keyword>
<protein>
    <submittedName>
        <fullName evidence="2">LexA-binding, inner membrane-associated putative hydrolase</fullName>
    </submittedName>
</protein>
<organism evidence="2 3">
    <name type="scientific">Halorientalis persicus</name>
    <dbReference type="NCBI Taxonomy" id="1367881"/>
    <lineage>
        <taxon>Archaea</taxon>
        <taxon>Methanobacteriati</taxon>
        <taxon>Methanobacteriota</taxon>
        <taxon>Stenosarchaea group</taxon>
        <taxon>Halobacteria</taxon>
        <taxon>Halobacteriales</taxon>
        <taxon>Haloarculaceae</taxon>
        <taxon>Halorientalis</taxon>
    </lineage>
</organism>
<dbReference type="InterPro" id="IPR007404">
    <property type="entry name" value="YdjM-like"/>
</dbReference>
<sequence>MWAGIKSYGILPPAVALFHVIGEGTPILLATGAVALPFTLIGAMFPDLDAKRSIPFRHFRRGVAVFAGGVIATVLYVNRRLVVNVGELLPVTTSPTFVGGTIYCGMVIGAGWMIFRFLYVYNPPHRGILHQIPAGLLVAIILFSIVSSVAVSLSISNPAAIAFLMGTSFFIGYLSHLYLDTDPQEEKSLLLLRKTYIGERLDDRLP</sequence>
<dbReference type="EMBL" id="FOCX01000056">
    <property type="protein sequence ID" value="SEP25897.1"/>
    <property type="molecule type" value="Genomic_DNA"/>
</dbReference>
<keyword evidence="1" id="KW-0812">Transmembrane</keyword>
<accession>A0A1H8WEN3</accession>
<name>A0A1H8WEN3_9EURY</name>
<evidence type="ECO:0000256" key="1">
    <source>
        <dbReference type="SAM" id="Phobius"/>
    </source>
</evidence>
<keyword evidence="2" id="KW-0378">Hydrolase</keyword>
<gene>
    <name evidence="2" type="ORF">SAMN05216388_10569</name>
</gene>
<evidence type="ECO:0000313" key="3">
    <source>
        <dbReference type="Proteomes" id="UP000198775"/>
    </source>
</evidence>